<feature type="transmembrane region" description="Helical" evidence="2">
    <location>
        <begin position="53"/>
        <end position="74"/>
    </location>
</feature>
<feature type="domain" description="FPL" evidence="3">
    <location>
        <begin position="4"/>
        <end position="59"/>
    </location>
</feature>
<sequence length="76" mass="9173">MLFFFLEKNMLSFFLRIMRQRSGGSSYVCVQLLQTLNILFENIRNETSLCKSYINYIIIFYTFVVYTVLNFRLFTV</sequence>
<dbReference type="GO" id="GO:0005770">
    <property type="term" value="C:late endosome"/>
    <property type="evidence" value="ECO:0007669"/>
    <property type="project" value="TreeGrafter"/>
</dbReference>
<dbReference type="GO" id="GO:0016197">
    <property type="term" value="P:endosomal transport"/>
    <property type="evidence" value="ECO:0007669"/>
    <property type="project" value="TreeGrafter"/>
</dbReference>
<keyword evidence="2" id="KW-1133">Transmembrane helix</keyword>
<dbReference type="InterPro" id="IPR019155">
    <property type="entry name" value="CLEC16A/TT9_N"/>
</dbReference>
<keyword evidence="2" id="KW-0472">Membrane</keyword>
<evidence type="ECO:0000256" key="2">
    <source>
        <dbReference type="SAM" id="Phobius"/>
    </source>
</evidence>
<dbReference type="GO" id="GO:0005794">
    <property type="term" value="C:Golgi apparatus"/>
    <property type="evidence" value="ECO:0007669"/>
    <property type="project" value="TreeGrafter"/>
</dbReference>
<comment type="caution">
    <text evidence="4">The sequence shown here is derived from an EMBL/GenBank/DDBJ whole genome shotgun (WGS) entry which is preliminary data.</text>
</comment>
<evidence type="ECO:0000313" key="5">
    <source>
        <dbReference type="Proteomes" id="UP001162156"/>
    </source>
</evidence>
<evidence type="ECO:0000256" key="1">
    <source>
        <dbReference type="ARBA" id="ARBA00023006"/>
    </source>
</evidence>
<reference evidence="4" key="1">
    <citation type="journal article" date="2023" name="Insect Mol. Biol.">
        <title>Genome sequencing provides insights into the evolution of gene families encoding plant cell wall-degrading enzymes in longhorned beetles.</title>
        <authorList>
            <person name="Shin N.R."/>
            <person name="Okamura Y."/>
            <person name="Kirsch R."/>
            <person name="Pauchet Y."/>
        </authorList>
    </citation>
    <scope>NUCLEOTIDE SEQUENCE</scope>
    <source>
        <strain evidence="4">RBIC_L_NR</strain>
    </source>
</reference>
<dbReference type="Pfam" id="PF09758">
    <property type="entry name" value="FPL"/>
    <property type="match status" value="1"/>
</dbReference>
<gene>
    <name evidence="4" type="ORF">NQ314_012274</name>
</gene>
<keyword evidence="2" id="KW-0812">Transmembrane</keyword>
<name>A0AAV8XDF4_9CUCU</name>
<organism evidence="4 5">
    <name type="scientific">Rhamnusium bicolor</name>
    <dbReference type="NCBI Taxonomy" id="1586634"/>
    <lineage>
        <taxon>Eukaryota</taxon>
        <taxon>Metazoa</taxon>
        <taxon>Ecdysozoa</taxon>
        <taxon>Arthropoda</taxon>
        <taxon>Hexapoda</taxon>
        <taxon>Insecta</taxon>
        <taxon>Pterygota</taxon>
        <taxon>Neoptera</taxon>
        <taxon>Endopterygota</taxon>
        <taxon>Coleoptera</taxon>
        <taxon>Polyphaga</taxon>
        <taxon>Cucujiformia</taxon>
        <taxon>Chrysomeloidea</taxon>
        <taxon>Cerambycidae</taxon>
        <taxon>Lepturinae</taxon>
        <taxon>Rhagiini</taxon>
        <taxon>Rhamnusium</taxon>
    </lineage>
</organism>
<dbReference type="GO" id="GO:1901096">
    <property type="term" value="P:regulation of autophagosome maturation"/>
    <property type="evidence" value="ECO:0007669"/>
    <property type="project" value="TreeGrafter"/>
</dbReference>
<dbReference type="GO" id="GO:0006914">
    <property type="term" value="P:autophagy"/>
    <property type="evidence" value="ECO:0007669"/>
    <property type="project" value="UniProtKB-KW"/>
</dbReference>
<dbReference type="PANTHER" id="PTHR21481:SF0">
    <property type="entry name" value="PROTEIN CLEC16A"/>
    <property type="match status" value="1"/>
</dbReference>
<keyword evidence="1" id="KW-0072">Autophagy</keyword>
<evidence type="ECO:0000259" key="3">
    <source>
        <dbReference type="Pfam" id="PF09758"/>
    </source>
</evidence>
<dbReference type="PANTHER" id="PTHR21481">
    <property type="entry name" value="PROTEIN CLEC16A"/>
    <property type="match status" value="1"/>
</dbReference>
<dbReference type="Proteomes" id="UP001162156">
    <property type="component" value="Unassembled WGS sequence"/>
</dbReference>
<protein>
    <recommendedName>
        <fullName evidence="3">FPL domain-containing protein</fullName>
    </recommendedName>
</protein>
<evidence type="ECO:0000313" key="4">
    <source>
        <dbReference type="EMBL" id="KAJ8936578.1"/>
    </source>
</evidence>
<accession>A0AAV8XDF4</accession>
<dbReference type="EMBL" id="JANEYF010003405">
    <property type="protein sequence ID" value="KAJ8936578.1"/>
    <property type="molecule type" value="Genomic_DNA"/>
</dbReference>
<dbReference type="InterPro" id="IPR039272">
    <property type="entry name" value="CLEC16A/TT9"/>
</dbReference>
<keyword evidence="5" id="KW-1185">Reference proteome</keyword>
<dbReference type="AlphaFoldDB" id="A0AAV8XDF4"/>
<dbReference type="GO" id="GO:0007034">
    <property type="term" value="P:vacuolar transport"/>
    <property type="evidence" value="ECO:0007669"/>
    <property type="project" value="TreeGrafter"/>
</dbReference>
<proteinExistence type="predicted"/>